<feature type="transmembrane region" description="Helical" evidence="1">
    <location>
        <begin position="87"/>
        <end position="114"/>
    </location>
</feature>
<dbReference type="Proteomes" id="UP000595091">
    <property type="component" value="Chromosome"/>
</dbReference>
<feature type="transmembrane region" description="Helical" evidence="1">
    <location>
        <begin position="5"/>
        <end position="24"/>
    </location>
</feature>
<evidence type="ECO:0000313" key="3">
    <source>
        <dbReference type="Proteomes" id="UP000595091"/>
    </source>
</evidence>
<name>A0A7M1KSN7_9LACT</name>
<evidence type="ECO:0000313" key="2">
    <source>
        <dbReference type="EMBL" id="QOQ78888.1"/>
    </source>
</evidence>
<gene>
    <name evidence="2" type="ORF">IMX20_07850</name>
</gene>
<organism evidence="2 3">
    <name type="scientific">Aerococcus urinaeequi</name>
    <dbReference type="NCBI Taxonomy" id="51665"/>
    <lineage>
        <taxon>Bacteria</taxon>
        <taxon>Bacillati</taxon>
        <taxon>Bacillota</taxon>
        <taxon>Bacilli</taxon>
        <taxon>Lactobacillales</taxon>
        <taxon>Aerococcaceae</taxon>
        <taxon>Aerococcus</taxon>
    </lineage>
</organism>
<reference evidence="2 3" key="1">
    <citation type="submission" date="2020-10" db="EMBL/GenBank/DDBJ databases">
        <title>Plasmid carrying two tetracycline resistance determinant.</title>
        <authorList>
            <person name="Yang Q."/>
        </authorList>
    </citation>
    <scope>NUCLEOTIDE SEQUENCE [LARGE SCALE GENOMIC DNA]</scope>
    <source>
        <strain evidence="2 3">T43</strain>
    </source>
</reference>
<accession>A0A7M1KSN7</accession>
<dbReference type="EMBL" id="CP063065">
    <property type="protein sequence ID" value="QOQ78888.1"/>
    <property type="molecule type" value="Genomic_DNA"/>
</dbReference>
<feature type="transmembrane region" description="Helical" evidence="1">
    <location>
        <begin position="135"/>
        <end position="154"/>
    </location>
</feature>
<proteinExistence type="predicted"/>
<feature type="transmembrane region" description="Helical" evidence="1">
    <location>
        <begin position="63"/>
        <end position="81"/>
    </location>
</feature>
<feature type="transmembrane region" description="Helical" evidence="1">
    <location>
        <begin position="160"/>
        <end position="178"/>
    </location>
</feature>
<keyword evidence="1" id="KW-0472">Membrane</keyword>
<keyword evidence="1" id="KW-1133">Transmembrane helix</keyword>
<feature type="transmembrane region" description="Helical" evidence="1">
    <location>
        <begin position="30"/>
        <end position="51"/>
    </location>
</feature>
<dbReference type="AlphaFoldDB" id="A0A7M1KSN7"/>
<protein>
    <submittedName>
        <fullName evidence="2">Uncharacterized protein</fullName>
    </submittedName>
</protein>
<dbReference type="RefSeq" id="WP_197558309.1">
    <property type="nucleotide sequence ID" value="NZ_CP063065.1"/>
</dbReference>
<keyword evidence="1" id="KW-0812">Transmembrane</keyword>
<sequence>MMKKGLYPVVGMGIFATLVASLLGTTTVSMGLVMGLMVFALMVASTLQAILTKNHDAQVQAASTTIIGLVMAILGHVALSFTGLGNLLAGSAVAITGFVAVIGVVTYAVATLVGQTASDNMTAKRQSTFSKWTKGLLAVSTTATLVHMMAFDFLRENAVFMSLLALYFAVTVAASVYANSKQKATA</sequence>
<evidence type="ECO:0000256" key="1">
    <source>
        <dbReference type="SAM" id="Phobius"/>
    </source>
</evidence>